<gene>
    <name evidence="1" type="ORF">Tci_882751</name>
</gene>
<dbReference type="AlphaFoldDB" id="A0A699TJC2"/>
<protein>
    <submittedName>
        <fullName evidence="1">Uncharacterized protein</fullName>
    </submittedName>
</protein>
<sequence length="68" mass="7814">MKASIIFSEFDTIVGHKDLVLSDVRLVTKRAIRQGTAKTKDFNSQTSLYHPTKSRDEISLRLRDYNNS</sequence>
<accession>A0A699TJC2</accession>
<organism evidence="1">
    <name type="scientific">Tanacetum cinerariifolium</name>
    <name type="common">Dalmatian daisy</name>
    <name type="synonym">Chrysanthemum cinerariifolium</name>
    <dbReference type="NCBI Taxonomy" id="118510"/>
    <lineage>
        <taxon>Eukaryota</taxon>
        <taxon>Viridiplantae</taxon>
        <taxon>Streptophyta</taxon>
        <taxon>Embryophyta</taxon>
        <taxon>Tracheophyta</taxon>
        <taxon>Spermatophyta</taxon>
        <taxon>Magnoliopsida</taxon>
        <taxon>eudicotyledons</taxon>
        <taxon>Gunneridae</taxon>
        <taxon>Pentapetalae</taxon>
        <taxon>asterids</taxon>
        <taxon>campanulids</taxon>
        <taxon>Asterales</taxon>
        <taxon>Asteraceae</taxon>
        <taxon>Asteroideae</taxon>
        <taxon>Anthemideae</taxon>
        <taxon>Anthemidinae</taxon>
        <taxon>Tanacetum</taxon>
    </lineage>
</organism>
<name>A0A699TJC2_TANCI</name>
<comment type="caution">
    <text evidence="1">The sequence shown here is derived from an EMBL/GenBank/DDBJ whole genome shotgun (WGS) entry which is preliminary data.</text>
</comment>
<dbReference type="EMBL" id="BKCJ011254590">
    <property type="protein sequence ID" value="GFD10782.1"/>
    <property type="molecule type" value="Genomic_DNA"/>
</dbReference>
<evidence type="ECO:0000313" key="1">
    <source>
        <dbReference type="EMBL" id="GFD10782.1"/>
    </source>
</evidence>
<reference evidence="1" key="1">
    <citation type="journal article" date="2019" name="Sci. Rep.">
        <title>Draft genome of Tanacetum cinerariifolium, the natural source of mosquito coil.</title>
        <authorList>
            <person name="Yamashiro T."/>
            <person name="Shiraishi A."/>
            <person name="Satake H."/>
            <person name="Nakayama K."/>
        </authorList>
    </citation>
    <scope>NUCLEOTIDE SEQUENCE</scope>
</reference>
<proteinExistence type="predicted"/>